<evidence type="ECO:0008006" key="2">
    <source>
        <dbReference type="Google" id="ProtNLM"/>
    </source>
</evidence>
<dbReference type="InterPro" id="IPR016084">
    <property type="entry name" value="Haem_Oase-like_multi-hlx"/>
</dbReference>
<reference evidence="1" key="1">
    <citation type="submission" date="2022-07" db="EMBL/GenBank/DDBJ databases">
        <title>Complete genome sequence of Salinispirillum sp. LH10-3-1 capable of multiple carbohydrate inversion isolated from a soda lake.</title>
        <authorList>
            <person name="Liu J."/>
            <person name="Zhai Y."/>
            <person name="Zhang H."/>
            <person name="Yang H."/>
            <person name="Qu J."/>
            <person name="Li J."/>
        </authorList>
    </citation>
    <scope>NUCLEOTIDE SEQUENCE</scope>
    <source>
        <strain evidence="1">LH 10-3-1</strain>
    </source>
</reference>
<name>A0AB38YFK5_9GAMM</name>
<sequence length="227" mass="25934">MNQKVTTELGQHCLQGLLRIWFDFERQLGRVPVIQRLERDQFTIEDYRNLLLHLRQQVIEGARWITRGASSFDRDFADVRSEVIGHARDEHRDYEILECDYVAAGGQLADIQNGERNLGTEALHAFLMHRASQPNPIDLIGAMWIIEGLGQKMAADWAKRINACTNGDGSYTQFMGYHGANDDAHMDKLYALLDRVCVDAQSVKSIHRTARVVGRLYALQLEEIDHD</sequence>
<dbReference type="EMBL" id="CP101717">
    <property type="protein sequence ID" value="WLD57957.1"/>
    <property type="molecule type" value="Genomic_DNA"/>
</dbReference>
<proteinExistence type="predicted"/>
<dbReference type="RefSeq" id="WP_304995240.1">
    <property type="nucleotide sequence ID" value="NZ_CP101717.1"/>
</dbReference>
<gene>
    <name evidence="1" type="ORF">NFC81_14765</name>
</gene>
<dbReference type="Gene3D" id="1.20.910.10">
    <property type="entry name" value="Heme oxygenase-like"/>
    <property type="match status" value="1"/>
</dbReference>
<dbReference type="SUPFAM" id="SSF48613">
    <property type="entry name" value="Heme oxygenase-like"/>
    <property type="match status" value="1"/>
</dbReference>
<dbReference type="AlphaFoldDB" id="A0AB38YFK5"/>
<evidence type="ECO:0000313" key="1">
    <source>
        <dbReference type="EMBL" id="WLD57957.1"/>
    </source>
</evidence>
<organism evidence="1">
    <name type="scientific">Salinispirillum sp. LH 10-3-1</name>
    <dbReference type="NCBI Taxonomy" id="2952525"/>
    <lineage>
        <taxon>Bacteria</taxon>
        <taxon>Pseudomonadati</taxon>
        <taxon>Pseudomonadota</taxon>
        <taxon>Gammaproteobacteria</taxon>
        <taxon>Oceanospirillales</taxon>
        <taxon>Saccharospirillaceae</taxon>
        <taxon>Salinispirillum</taxon>
    </lineage>
</organism>
<protein>
    <recommendedName>
        <fullName evidence="2">3-oxoacyl-ACP synthase</fullName>
    </recommendedName>
</protein>
<accession>A0AB38YFK5</accession>